<keyword evidence="9" id="KW-1185">Reference proteome</keyword>
<dbReference type="InterPro" id="IPR013325">
    <property type="entry name" value="RNA_pol_sigma_r2"/>
</dbReference>
<dbReference type="Pfam" id="PF08281">
    <property type="entry name" value="Sigma70_r4_2"/>
    <property type="match status" value="1"/>
</dbReference>
<sequence>MNSLDDANLRQIITDVLGGDTEKFREIVKSYQRQIFLYCYHMLGHLEEAEDSGQEVFLKAYRNLKKYSPENSFSAWLYRMAYNHCIDVIRRRKLSRYLPFFYRDEKQNRPVEQQIEANYFDEYVHKALSSLTAEERNLLILRCVEDHSYQEIGQILQQNPASLRKKYMRTAAKFRKFYNEAKEEGACDVGQGTGIKKRFS</sequence>
<dbReference type="InterPro" id="IPR013324">
    <property type="entry name" value="RNA_pol_sigma_r3/r4-like"/>
</dbReference>
<gene>
    <name evidence="8" type="ORF">ACE3NQ_07135</name>
</gene>
<evidence type="ECO:0000259" key="6">
    <source>
        <dbReference type="Pfam" id="PF04542"/>
    </source>
</evidence>
<evidence type="ECO:0000256" key="4">
    <source>
        <dbReference type="ARBA" id="ARBA00023125"/>
    </source>
</evidence>
<dbReference type="EMBL" id="JBHILM010000006">
    <property type="protein sequence ID" value="MFB5680681.1"/>
    <property type="molecule type" value="Genomic_DNA"/>
</dbReference>
<dbReference type="SUPFAM" id="SSF88659">
    <property type="entry name" value="Sigma3 and sigma4 domains of RNA polymerase sigma factors"/>
    <property type="match status" value="1"/>
</dbReference>
<dbReference type="InterPro" id="IPR013249">
    <property type="entry name" value="RNA_pol_sigma70_r4_t2"/>
</dbReference>
<evidence type="ECO:0000256" key="3">
    <source>
        <dbReference type="ARBA" id="ARBA00023082"/>
    </source>
</evidence>
<dbReference type="Proteomes" id="UP001580407">
    <property type="component" value="Unassembled WGS sequence"/>
</dbReference>
<dbReference type="SUPFAM" id="SSF88946">
    <property type="entry name" value="Sigma2 domain of RNA polymerase sigma factors"/>
    <property type="match status" value="1"/>
</dbReference>
<dbReference type="InterPro" id="IPR039425">
    <property type="entry name" value="RNA_pol_sigma-70-like"/>
</dbReference>
<dbReference type="InterPro" id="IPR014284">
    <property type="entry name" value="RNA_pol_sigma-70_dom"/>
</dbReference>
<keyword evidence="5" id="KW-0804">Transcription</keyword>
<dbReference type="InterPro" id="IPR036388">
    <property type="entry name" value="WH-like_DNA-bd_sf"/>
</dbReference>
<dbReference type="PANTHER" id="PTHR43133">
    <property type="entry name" value="RNA POLYMERASE ECF-TYPE SIGMA FACTO"/>
    <property type="match status" value="1"/>
</dbReference>
<evidence type="ECO:0000256" key="5">
    <source>
        <dbReference type="ARBA" id="ARBA00023163"/>
    </source>
</evidence>
<comment type="caution">
    <text evidence="8">The sequence shown here is derived from an EMBL/GenBank/DDBJ whole genome shotgun (WGS) entry which is preliminary data.</text>
</comment>
<evidence type="ECO:0000259" key="7">
    <source>
        <dbReference type="Pfam" id="PF08281"/>
    </source>
</evidence>
<dbReference type="NCBIfam" id="TIGR02937">
    <property type="entry name" value="sigma70-ECF"/>
    <property type="match status" value="1"/>
</dbReference>
<dbReference type="PANTHER" id="PTHR43133:SF8">
    <property type="entry name" value="RNA POLYMERASE SIGMA FACTOR HI_1459-RELATED"/>
    <property type="match status" value="1"/>
</dbReference>
<dbReference type="InterPro" id="IPR007627">
    <property type="entry name" value="RNA_pol_sigma70_r2"/>
</dbReference>
<accession>A0ABV5B7W3</accession>
<feature type="domain" description="RNA polymerase sigma factor 70 region 4 type 2" evidence="7">
    <location>
        <begin position="122"/>
        <end position="170"/>
    </location>
</feature>
<dbReference type="RefSeq" id="WP_375524479.1">
    <property type="nucleotide sequence ID" value="NZ_JBHILM010000006.1"/>
</dbReference>
<keyword evidence="3" id="KW-0731">Sigma factor</keyword>
<evidence type="ECO:0000313" key="8">
    <source>
        <dbReference type="EMBL" id="MFB5680681.1"/>
    </source>
</evidence>
<evidence type="ECO:0000313" key="9">
    <source>
        <dbReference type="Proteomes" id="UP001580407"/>
    </source>
</evidence>
<protein>
    <submittedName>
        <fullName evidence="8">RNA polymerase sigma factor</fullName>
    </submittedName>
</protein>
<reference evidence="8 9" key="1">
    <citation type="submission" date="2024-09" db="EMBL/GenBank/DDBJ databases">
        <authorList>
            <person name="Ruan L."/>
        </authorList>
    </citation>
    <scope>NUCLEOTIDE SEQUENCE [LARGE SCALE GENOMIC DNA]</scope>
    <source>
        <strain evidence="8 9">D33</strain>
    </source>
</reference>
<proteinExistence type="inferred from homology"/>
<comment type="similarity">
    <text evidence="1">Belongs to the sigma-70 factor family. ECF subfamily.</text>
</comment>
<evidence type="ECO:0000256" key="1">
    <source>
        <dbReference type="ARBA" id="ARBA00010641"/>
    </source>
</evidence>
<evidence type="ECO:0000256" key="2">
    <source>
        <dbReference type="ARBA" id="ARBA00023015"/>
    </source>
</evidence>
<organism evidence="8 9">
    <name type="scientific">Paenibacillus terreus</name>
    <dbReference type="NCBI Taxonomy" id="1387834"/>
    <lineage>
        <taxon>Bacteria</taxon>
        <taxon>Bacillati</taxon>
        <taxon>Bacillota</taxon>
        <taxon>Bacilli</taxon>
        <taxon>Bacillales</taxon>
        <taxon>Paenibacillaceae</taxon>
        <taxon>Paenibacillus</taxon>
    </lineage>
</organism>
<keyword evidence="2" id="KW-0805">Transcription regulation</keyword>
<dbReference type="Gene3D" id="1.10.1740.10">
    <property type="match status" value="1"/>
</dbReference>
<dbReference type="Gene3D" id="1.10.10.10">
    <property type="entry name" value="Winged helix-like DNA-binding domain superfamily/Winged helix DNA-binding domain"/>
    <property type="match status" value="1"/>
</dbReference>
<name>A0ABV5B7W3_9BACL</name>
<keyword evidence="4" id="KW-0238">DNA-binding</keyword>
<feature type="domain" description="RNA polymerase sigma-70 region 2" evidence="6">
    <location>
        <begin position="27"/>
        <end position="93"/>
    </location>
</feature>
<dbReference type="Pfam" id="PF04542">
    <property type="entry name" value="Sigma70_r2"/>
    <property type="match status" value="1"/>
</dbReference>